<evidence type="ECO:0000256" key="1">
    <source>
        <dbReference type="SAM" id="MobiDB-lite"/>
    </source>
</evidence>
<name>A0A931G963_9BACT</name>
<feature type="compositionally biased region" description="Polar residues" evidence="1">
    <location>
        <begin position="72"/>
        <end position="85"/>
    </location>
</feature>
<sequence length="95" mass="10332">MPNISDMNIVLGQASAIKQMQPIPPLSAEHNAQLAAQAAAVLQKREQERVRQAKAGQEAELKKQDKHAACENNETSRPSPGSFESDTGRIVDIKI</sequence>
<evidence type="ECO:0000313" key="2">
    <source>
        <dbReference type="EMBL" id="MBG0780483.1"/>
    </source>
</evidence>
<feature type="compositionally biased region" description="Basic and acidic residues" evidence="1">
    <location>
        <begin position="86"/>
        <end position="95"/>
    </location>
</feature>
<feature type="region of interest" description="Disordered" evidence="1">
    <location>
        <begin position="47"/>
        <end position="95"/>
    </location>
</feature>
<organism evidence="2 3">
    <name type="scientific">Desulfotignum balticum</name>
    <dbReference type="NCBI Taxonomy" id="115781"/>
    <lineage>
        <taxon>Bacteria</taxon>
        <taxon>Pseudomonadati</taxon>
        <taxon>Thermodesulfobacteriota</taxon>
        <taxon>Desulfobacteria</taxon>
        <taxon>Desulfobacterales</taxon>
        <taxon>Desulfobacteraceae</taxon>
        <taxon>Desulfotignum</taxon>
    </lineage>
</organism>
<evidence type="ECO:0000313" key="3">
    <source>
        <dbReference type="Proteomes" id="UP000706172"/>
    </source>
</evidence>
<comment type="caution">
    <text evidence="2">The sequence shown here is derived from an EMBL/GenBank/DDBJ whole genome shotgun (WGS) entry which is preliminary data.</text>
</comment>
<accession>A0A931G963</accession>
<dbReference type="AlphaFoldDB" id="A0A931G963"/>
<proteinExistence type="predicted"/>
<dbReference type="Proteomes" id="UP000706172">
    <property type="component" value="Unassembled WGS sequence"/>
</dbReference>
<reference evidence="2" key="1">
    <citation type="submission" date="2020-07" db="EMBL/GenBank/DDBJ databases">
        <title>Severe corrosion of carbon steel in oil field produced water can be linked to methanogenic archaea containing a special type of NiFe hydrogenase.</title>
        <authorList>
            <person name="Lahme S."/>
            <person name="Mand J."/>
            <person name="Longwell J."/>
            <person name="Smith R."/>
            <person name="Enning D."/>
        </authorList>
    </citation>
    <scope>NUCLEOTIDE SEQUENCE</scope>
    <source>
        <strain evidence="2">MIC098Bin6</strain>
    </source>
</reference>
<gene>
    <name evidence="2" type="ORF">H0S81_11225</name>
</gene>
<protein>
    <submittedName>
        <fullName evidence="2">Uncharacterized protein</fullName>
    </submittedName>
</protein>
<feature type="compositionally biased region" description="Basic and acidic residues" evidence="1">
    <location>
        <begin position="47"/>
        <end position="69"/>
    </location>
</feature>
<dbReference type="EMBL" id="JACCQK010000750">
    <property type="protein sequence ID" value="MBG0780483.1"/>
    <property type="molecule type" value="Genomic_DNA"/>
</dbReference>